<protein>
    <recommendedName>
        <fullName evidence="3">Alpha/beta hydrolase</fullName>
    </recommendedName>
</protein>
<dbReference type="Proteomes" id="UP001484239">
    <property type="component" value="Unassembled WGS sequence"/>
</dbReference>
<sequence length="193" mass="20579">MPPRGAPRLVVVASTRAAECLRPALERAIGARSTVWYTPPSSALERPIPVRAAELLGRLPFDTAEAEGGEPRIVGVGTAALLAFETAAQLLAKRRPPAGLALVDPPPIPPGSARPGYRPPLVDLGGLLVLTAARIPRGADGRPCRPDPRLEWVAQYRHAPHLVRLEGEPFDLHDEDRYPPESAEAIASAVAGW</sequence>
<proteinExistence type="predicted"/>
<evidence type="ECO:0000313" key="1">
    <source>
        <dbReference type="EMBL" id="MEK9502467.1"/>
    </source>
</evidence>
<organism evidence="1 2">
    <name type="scientific">Gaopeijia maritima</name>
    <dbReference type="NCBI Taxonomy" id="3119007"/>
    <lineage>
        <taxon>Bacteria</taxon>
        <taxon>Pseudomonadati</taxon>
        <taxon>Gemmatimonadota</taxon>
        <taxon>Longimicrobiia</taxon>
        <taxon>Gaopeijiales</taxon>
        <taxon>Gaopeijiaceae</taxon>
        <taxon>Gaopeijia</taxon>
    </lineage>
</organism>
<evidence type="ECO:0000313" key="2">
    <source>
        <dbReference type="Proteomes" id="UP001484239"/>
    </source>
</evidence>
<dbReference type="EMBL" id="JBBHLI010000011">
    <property type="protein sequence ID" value="MEK9502467.1"/>
    <property type="molecule type" value="Genomic_DNA"/>
</dbReference>
<accession>A0ABU9ECK4</accession>
<name>A0ABU9ECK4_9BACT</name>
<dbReference type="Gene3D" id="3.40.50.1820">
    <property type="entry name" value="alpha/beta hydrolase"/>
    <property type="match status" value="1"/>
</dbReference>
<reference evidence="1 2" key="1">
    <citation type="submission" date="2024-02" db="EMBL/GenBank/DDBJ databases">
        <title>A novel Gemmatimonadota bacterium.</title>
        <authorList>
            <person name="Du Z.-J."/>
            <person name="Ye Y.-Q."/>
        </authorList>
    </citation>
    <scope>NUCLEOTIDE SEQUENCE [LARGE SCALE GENOMIC DNA]</scope>
    <source>
        <strain evidence="1 2">DH-20</strain>
    </source>
</reference>
<keyword evidence="2" id="KW-1185">Reference proteome</keyword>
<dbReference type="SUPFAM" id="SSF53474">
    <property type="entry name" value="alpha/beta-Hydrolases"/>
    <property type="match status" value="1"/>
</dbReference>
<gene>
    <name evidence="1" type="ORF">WI372_15845</name>
</gene>
<comment type="caution">
    <text evidence="1">The sequence shown here is derived from an EMBL/GenBank/DDBJ whole genome shotgun (WGS) entry which is preliminary data.</text>
</comment>
<dbReference type="InterPro" id="IPR029058">
    <property type="entry name" value="AB_hydrolase_fold"/>
</dbReference>
<dbReference type="RefSeq" id="WP_405278628.1">
    <property type="nucleotide sequence ID" value="NZ_JBBHLI010000011.1"/>
</dbReference>
<evidence type="ECO:0008006" key="3">
    <source>
        <dbReference type="Google" id="ProtNLM"/>
    </source>
</evidence>